<dbReference type="PROSITE" id="PS01228">
    <property type="entry name" value="COF_1"/>
    <property type="match status" value="1"/>
</dbReference>
<gene>
    <name evidence="2" type="ORF">AVDCRST_MAG13-690</name>
</gene>
<dbReference type="Gene3D" id="1.10.150.240">
    <property type="entry name" value="Putative phosphatase, domain 2"/>
    <property type="match status" value="1"/>
</dbReference>
<accession>A0A6J4RNW6</accession>
<dbReference type="Gene3D" id="3.40.50.1000">
    <property type="entry name" value="HAD superfamily/HAD-like"/>
    <property type="match status" value="1"/>
</dbReference>
<dbReference type="GO" id="GO:0006281">
    <property type="term" value="P:DNA repair"/>
    <property type="evidence" value="ECO:0007669"/>
    <property type="project" value="TreeGrafter"/>
</dbReference>
<proteinExistence type="predicted"/>
<dbReference type="PANTHER" id="PTHR43434:SF1">
    <property type="entry name" value="PHOSPHOGLYCOLATE PHOSPHATASE"/>
    <property type="match status" value="1"/>
</dbReference>
<reference evidence="2" key="1">
    <citation type="submission" date="2020-02" db="EMBL/GenBank/DDBJ databases">
        <authorList>
            <person name="Meier V. D."/>
        </authorList>
    </citation>
    <scope>NUCLEOTIDE SEQUENCE</scope>
    <source>
        <strain evidence="2">AVDCRST_MAG13</strain>
    </source>
</reference>
<feature type="region of interest" description="Disordered" evidence="1">
    <location>
        <begin position="206"/>
        <end position="225"/>
    </location>
</feature>
<dbReference type="InterPro" id="IPR036412">
    <property type="entry name" value="HAD-like_sf"/>
</dbReference>
<protein>
    <submittedName>
        <fullName evidence="2">Uncharacterized protein</fullName>
    </submittedName>
</protein>
<evidence type="ECO:0000256" key="1">
    <source>
        <dbReference type="SAM" id="MobiDB-lite"/>
    </source>
</evidence>
<sequence>MDAPQAVIFDVDGTLLSTGGAGGRSWGRASLRLYGQEADITEFTDTGMTDPQVGTEVFRHVHERDPSPDELAELISSYLWFLPDEISASEGYKVLPGARETLERLNAHDVPVGIVTGAMEAGSHAKLGRGQLNGLLQFGGFGSDSPDRTEITLKAIARGAHLLGRELRPEQCYIVGDTPKDVQAAHAAGAIAVGVASHKYTREQLAESEPEHLLDALTEPLPGLP</sequence>
<dbReference type="Pfam" id="PF00702">
    <property type="entry name" value="Hydrolase"/>
    <property type="match status" value="1"/>
</dbReference>
<dbReference type="PANTHER" id="PTHR43434">
    <property type="entry name" value="PHOSPHOGLYCOLATE PHOSPHATASE"/>
    <property type="match status" value="1"/>
</dbReference>
<organism evidence="2">
    <name type="scientific">uncultured Solirubrobacteraceae bacterium</name>
    <dbReference type="NCBI Taxonomy" id="1162706"/>
    <lineage>
        <taxon>Bacteria</taxon>
        <taxon>Bacillati</taxon>
        <taxon>Actinomycetota</taxon>
        <taxon>Thermoleophilia</taxon>
        <taxon>Solirubrobacterales</taxon>
        <taxon>Solirubrobacteraceae</taxon>
        <taxon>environmental samples</taxon>
    </lineage>
</organism>
<evidence type="ECO:0000313" key="2">
    <source>
        <dbReference type="EMBL" id="CAA9474152.1"/>
    </source>
</evidence>
<dbReference type="SUPFAM" id="SSF56784">
    <property type="entry name" value="HAD-like"/>
    <property type="match status" value="1"/>
</dbReference>
<dbReference type="GO" id="GO:0008967">
    <property type="term" value="F:phosphoglycolate phosphatase activity"/>
    <property type="evidence" value="ECO:0007669"/>
    <property type="project" value="TreeGrafter"/>
</dbReference>
<dbReference type="InterPro" id="IPR050155">
    <property type="entry name" value="HAD-like_hydrolase_sf"/>
</dbReference>
<dbReference type="EMBL" id="CADCVO010000102">
    <property type="protein sequence ID" value="CAA9474152.1"/>
    <property type="molecule type" value="Genomic_DNA"/>
</dbReference>
<dbReference type="InterPro" id="IPR023214">
    <property type="entry name" value="HAD_sf"/>
</dbReference>
<dbReference type="InterPro" id="IPR023198">
    <property type="entry name" value="PGP-like_dom2"/>
</dbReference>
<name>A0A6J4RNW6_9ACTN</name>
<dbReference type="AlphaFoldDB" id="A0A6J4RNW6"/>